<proteinExistence type="predicted"/>
<dbReference type="HOGENOM" id="CLU_1416857_0_0_1"/>
<dbReference type="Proteomes" id="UP000007266">
    <property type="component" value="Linkage group 10"/>
</dbReference>
<accession>D6X408</accession>
<dbReference type="AlphaFoldDB" id="D6X408"/>
<evidence type="ECO:0000313" key="1">
    <source>
        <dbReference type="EMBL" id="EEZ97341.1"/>
    </source>
</evidence>
<reference evidence="1 2" key="2">
    <citation type="journal article" date="2010" name="Nucleic Acids Res.">
        <title>BeetleBase in 2010: revisions to provide comprehensive genomic information for Tribolium castaneum.</title>
        <authorList>
            <person name="Kim H.S."/>
            <person name="Murphy T."/>
            <person name="Xia J."/>
            <person name="Caragea D."/>
            <person name="Park Y."/>
            <person name="Beeman R.W."/>
            <person name="Lorenzen M.D."/>
            <person name="Butcher S."/>
            <person name="Manak J.R."/>
            <person name="Brown S.J."/>
        </authorList>
    </citation>
    <scope>GENOME REANNOTATION</scope>
    <source>
        <strain evidence="1 2">Georgia GA2</strain>
    </source>
</reference>
<protein>
    <submittedName>
        <fullName evidence="1">Uncharacterized protein</fullName>
    </submittedName>
</protein>
<evidence type="ECO:0000313" key="2">
    <source>
        <dbReference type="Proteomes" id="UP000007266"/>
    </source>
</evidence>
<keyword evidence="2" id="KW-1185">Reference proteome</keyword>
<reference evidence="1 2" key="1">
    <citation type="journal article" date="2008" name="Nature">
        <title>The genome of the model beetle and pest Tribolium castaneum.</title>
        <authorList>
            <consortium name="Tribolium Genome Sequencing Consortium"/>
            <person name="Richards S."/>
            <person name="Gibbs R.A."/>
            <person name="Weinstock G.M."/>
            <person name="Brown S.J."/>
            <person name="Denell R."/>
            <person name="Beeman R.W."/>
            <person name="Gibbs R."/>
            <person name="Beeman R.W."/>
            <person name="Brown S.J."/>
            <person name="Bucher G."/>
            <person name="Friedrich M."/>
            <person name="Grimmelikhuijzen C.J."/>
            <person name="Klingler M."/>
            <person name="Lorenzen M."/>
            <person name="Richards S."/>
            <person name="Roth S."/>
            <person name="Schroder R."/>
            <person name="Tautz D."/>
            <person name="Zdobnov E.M."/>
            <person name="Muzny D."/>
            <person name="Gibbs R.A."/>
            <person name="Weinstock G.M."/>
            <person name="Attaway T."/>
            <person name="Bell S."/>
            <person name="Buhay C.J."/>
            <person name="Chandrabose M.N."/>
            <person name="Chavez D."/>
            <person name="Clerk-Blankenburg K.P."/>
            <person name="Cree A."/>
            <person name="Dao M."/>
            <person name="Davis C."/>
            <person name="Chacko J."/>
            <person name="Dinh H."/>
            <person name="Dugan-Rocha S."/>
            <person name="Fowler G."/>
            <person name="Garner T.T."/>
            <person name="Garnes J."/>
            <person name="Gnirke A."/>
            <person name="Hawes A."/>
            <person name="Hernandez J."/>
            <person name="Hines S."/>
            <person name="Holder M."/>
            <person name="Hume J."/>
            <person name="Jhangiani S.N."/>
            <person name="Joshi V."/>
            <person name="Khan Z.M."/>
            <person name="Jackson L."/>
            <person name="Kovar C."/>
            <person name="Kowis A."/>
            <person name="Lee S."/>
            <person name="Lewis L.R."/>
            <person name="Margolis J."/>
            <person name="Morgan M."/>
            <person name="Nazareth L.V."/>
            <person name="Nguyen N."/>
            <person name="Okwuonu G."/>
            <person name="Parker D."/>
            <person name="Richards S."/>
            <person name="Ruiz S.J."/>
            <person name="Santibanez J."/>
            <person name="Savard J."/>
            <person name="Scherer S.E."/>
            <person name="Schneider B."/>
            <person name="Sodergren E."/>
            <person name="Tautz D."/>
            <person name="Vattahil S."/>
            <person name="Villasana D."/>
            <person name="White C.S."/>
            <person name="Wright R."/>
            <person name="Park Y."/>
            <person name="Beeman R.W."/>
            <person name="Lord J."/>
            <person name="Oppert B."/>
            <person name="Lorenzen M."/>
            <person name="Brown S."/>
            <person name="Wang L."/>
            <person name="Savard J."/>
            <person name="Tautz D."/>
            <person name="Richards S."/>
            <person name="Weinstock G."/>
            <person name="Gibbs R.A."/>
            <person name="Liu Y."/>
            <person name="Worley K."/>
            <person name="Weinstock G."/>
            <person name="Elsik C.G."/>
            <person name="Reese J.T."/>
            <person name="Elhaik E."/>
            <person name="Landan G."/>
            <person name="Graur D."/>
            <person name="Arensburger P."/>
            <person name="Atkinson P."/>
            <person name="Beeman R.W."/>
            <person name="Beidler J."/>
            <person name="Brown S.J."/>
            <person name="Demuth J.P."/>
            <person name="Drury D.W."/>
            <person name="Du Y.Z."/>
            <person name="Fujiwara H."/>
            <person name="Lorenzen M."/>
            <person name="Maselli V."/>
            <person name="Osanai M."/>
            <person name="Park Y."/>
            <person name="Robertson H.M."/>
            <person name="Tu Z."/>
            <person name="Wang J.J."/>
            <person name="Wang S."/>
            <person name="Richards S."/>
            <person name="Song H."/>
            <person name="Zhang L."/>
            <person name="Sodergren E."/>
            <person name="Werner D."/>
            <person name="Stanke M."/>
            <person name="Morgenstern B."/>
            <person name="Solovyev V."/>
            <person name="Kosarev P."/>
            <person name="Brown G."/>
            <person name="Chen H.C."/>
            <person name="Ermolaeva O."/>
            <person name="Hlavina W."/>
            <person name="Kapustin Y."/>
            <person name="Kiryutin B."/>
            <person name="Kitts P."/>
            <person name="Maglott D."/>
            <person name="Pruitt K."/>
            <person name="Sapojnikov V."/>
            <person name="Souvorov A."/>
            <person name="Mackey A.J."/>
            <person name="Waterhouse R.M."/>
            <person name="Wyder S."/>
            <person name="Zdobnov E.M."/>
            <person name="Zdobnov E.M."/>
            <person name="Wyder S."/>
            <person name="Kriventseva E.V."/>
            <person name="Kadowaki T."/>
            <person name="Bork P."/>
            <person name="Aranda M."/>
            <person name="Bao R."/>
            <person name="Beermann A."/>
            <person name="Berns N."/>
            <person name="Bolognesi R."/>
            <person name="Bonneton F."/>
            <person name="Bopp D."/>
            <person name="Brown S.J."/>
            <person name="Bucher G."/>
            <person name="Butts T."/>
            <person name="Chaumot A."/>
            <person name="Denell R.E."/>
            <person name="Ferrier D.E."/>
            <person name="Friedrich M."/>
            <person name="Gordon C.M."/>
            <person name="Jindra M."/>
            <person name="Klingler M."/>
            <person name="Lan Q."/>
            <person name="Lattorff H.M."/>
            <person name="Laudet V."/>
            <person name="von Levetsow C."/>
            <person name="Liu Z."/>
            <person name="Lutz R."/>
            <person name="Lynch J.A."/>
            <person name="da Fonseca R.N."/>
            <person name="Posnien N."/>
            <person name="Reuter R."/>
            <person name="Roth S."/>
            <person name="Savard J."/>
            <person name="Schinko J.B."/>
            <person name="Schmitt C."/>
            <person name="Schoppmeier M."/>
            <person name="Schroder R."/>
            <person name="Shippy T.D."/>
            <person name="Simonnet F."/>
            <person name="Marques-Souza H."/>
            <person name="Tautz D."/>
            <person name="Tomoyasu Y."/>
            <person name="Trauner J."/>
            <person name="Van der Zee M."/>
            <person name="Vervoort M."/>
            <person name="Wittkopp N."/>
            <person name="Wimmer E.A."/>
            <person name="Yang X."/>
            <person name="Jones A.K."/>
            <person name="Sattelle D.B."/>
            <person name="Ebert P.R."/>
            <person name="Nelson D."/>
            <person name="Scott J.G."/>
            <person name="Beeman R.W."/>
            <person name="Muthukrishnan S."/>
            <person name="Kramer K.J."/>
            <person name="Arakane Y."/>
            <person name="Beeman R.W."/>
            <person name="Zhu Q."/>
            <person name="Hogenkamp D."/>
            <person name="Dixit R."/>
            <person name="Oppert B."/>
            <person name="Jiang H."/>
            <person name="Zou Z."/>
            <person name="Marshall J."/>
            <person name="Elpidina E."/>
            <person name="Vinokurov K."/>
            <person name="Oppert C."/>
            <person name="Zou Z."/>
            <person name="Evans J."/>
            <person name="Lu Z."/>
            <person name="Zhao P."/>
            <person name="Sumathipala N."/>
            <person name="Altincicek B."/>
            <person name="Vilcinskas A."/>
            <person name="Williams M."/>
            <person name="Hultmark D."/>
            <person name="Hetru C."/>
            <person name="Jiang H."/>
            <person name="Grimmelikhuijzen C.J."/>
            <person name="Hauser F."/>
            <person name="Cazzamali G."/>
            <person name="Williamson M."/>
            <person name="Park Y."/>
            <person name="Li B."/>
            <person name="Tanaka Y."/>
            <person name="Predel R."/>
            <person name="Neupert S."/>
            <person name="Schachtner J."/>
            <person name="Verleyen P."/>
            <person name="Raible F."/>
            <person name="Bork P."/>
            <person name="Friedrich M."/>
            <person name="Walden K.K."/>
            <person name="Robertson H.M."/>
            <person name="Angeli S."/>
            <person name="Foret S."/>
            <person name="Bucher G."/>
            <person name="Schuetz S."/>
            <person name="Maleszka R."/>
            <person name="Wimmer E.A."/>
            <person name="Beeman R.W."/>
            <person name="Lorenzen M."/>
            <person name="Tomoyasu Y."/>
            <person name="Miller S.C."/>
            <person name="Grossmann D."/>
            <person name="Bucher G."/>
        </authorList>
    </citation>
    <scope>NUCLEOTIDE SEQUENCE [LARGE SCALE GENOMIC DNA]</scope>
    <source>
        <strain evidence="1 2">Georgia GA2</strain>
    </source>
</reference>
<dbReference type="EMBL" id="KQ971379">
    <property type="protein sequence ID" value="EEZ97341.1"/>
    <property type="molecule type" value="Genomic_DNA"/>
</dbReference>
<name>D6X408_TRICA</name>
<sequence>MRLYLRQASIPSIRSVFRQLIGPPASPWESPERNFGALECLKFAATPGAKTAHIRPYENFIIFRMSLRTLFPTSLSPVGICLIASARKTRGLWHASSPKGFVVMIIVGRVVSIQASPFAKNRLIFAIMRQKQRQIRIQRQMFEMIISRNFRMQMQRRAEEKRSQERIRLHQCVKIRLLHGWHTAEMWRVYVT</sequence>
<organism evidence="1 2">
    <name type="scientific">Tribolium castaneum</name>
    <name type="common">Red flour beetle</name>
    <dbReference type="NCBI Taxonomy" id="7070"/>
    <lineage>
        <taxon>Eukaryota</taxon>
        <taxon>Metazoa</taxon>
        <taxon>Ecdysozoa</taxon>
        <taxon>Arthropoda</taxon>
        <taxon>Hexapoda</taxon>
        <taxon>Insecta</taxon>
        <taxon>Pterygota</taxon>
        <taxon>Neoptera</taxon>
        <taxon>Endopterygota</taxon>
        <taxon>Coleoptera</taxon>
        <taxon>Polyphaga</taxon>
        <taxon>Cucujiformia</taxon>
        <taxon>Tenebrionidae</taxon>
        <taxon>Tenebrionidae incertae sedis</taxon>
        <taxon>Tribolium</taxon>
    </lineage>
</organism>
<gene>
    <name evidence="1" type="primary">GLEAN_11153</name>
    <name evidence="1" type="ORF">TcasGA2_TC011153</name>
</gene>